<dbReference type="Proteomes" id="UP001597327">
    <property type="component" value="Unassembled WGS sequence"/>
</dbReference>
<dbReference type="Pfam" id="PF10983">
    <property type="entry name" value="DUF2793"/>
    <property type="match status" value="1"/>
</dbReference>
<gene>
    <name evidence="1" type="ORF">ACFSC7_04850</name>
</gene>
<evidence type="ECO:0000313" key="1">
    <source>
        <dbReference type="EMBL" id="MFD1694835.1"/>
    </source>
</evidence>
<proteinExistence type="predicted"/>
<evidence type="ECO:0000313" key="2">
    <source>
        <dbReference type="Proteomes" id="UP001597327"/>
    </source>
</evidence>
<sequence length="241" mass="24956">MSKTLRLSLPLLAPSQAQKHVTHNEALLTLDVLAHALFESRSLSAPPVAAEGQSFLVGPSASGDWAGSEGAIAHWRDGGWVFFQPFDGLRALVRDEDLRLVHLEGTWRALADLVGPDQAQARSSGGAETRVQVIETDLTDLSGTYAETAELIPDRSLVLAVASRTLAAVTGATSYDVGVPGEVSKFGGSLGVAAGASNIGVIGPTAFYAPTRLRVSANGGAFTGGTVRLSLHVLTFAAPTG</sequence>
<dbReference type="EMBL" id="JBHUFA010000001">
    <property type="protein sequence ID" value="MFD1694835.1"/>
    <property type="molecule type" value="Genomic_DNA"/>
</dbReference>
<keyword evidence="2" id="KW-1185">Reference proteome</keyword>
<name>A0ABW4JX34_9HYPH</name>
<protein>
    <submittedName>
        <fullName evidence="1">DUF2793 domain-containing protein</fullName>
    </submittedName>
</protein>
<accession>A0ABW4JX34</accession>
<organism evidence="1 2">
    <name type="scientific">Roseibium aestuarii</name>
    <dbReference type="NCBI Taxonomy" id="2600299"/>
    <lineage>
        <taxon>Bacteria</taxon>
        <taxon>Pseudomonadati</taxon>
        <taxon>Pseudomonadota</taxon>
        <taxon>Alphaproteobacteria</taxon>
        <taxon>Hyphomicrobiales</taxon>
        <taxon>Stappiaceae</taxon>
        <taxon>Roseibium</taxon>
    </lineage>
</organism>
<dbReference type="InterPro" id="IPR021251">
    <property type="entry name" value="DUF2793"/>
</dbReference>
<comment type="caution">
    <text evidence="1">The sequence shown here is derived from an EMBL/GenBank/DDBJ whole genome shotgun (WGS) entry which is preliminary data.</text>
</comment>
<dbReference type="RefSeq" id="WP_149891357.1">
    <property type="nucleotide sequence ID" value="NZ_JBHUFA010000001.1"/>
</dbReference>
<reference evidence="2" key="1">
    <citation type="journal article" date="2019" name="Int. J. Syst. Evol. Microbiol.">
        <title>The Global Catalogue of Microorganisms (GCM) 10K type strain sequencing project: providing services to taxonomists for standard genome sequencing and annotation.</title>
        <authorList>
            <consortium name="The Broad Institute Genomics Platform"/>
            <consortium name="The Broad Institute Genome Sequencing Center for Infectious Disease"/>
            <person name="Wu L."/>
            <person name="Ma J."/>
        </authorList>
    </citation>
    <scope>NUCLEOTIDE SEQUENCE [LARGE SCALE GENOMIC DNA]</scope>
    <source>
        <strain evidence="2">JCM 3369</strain>
    </source>
</reference>